<feature type="compositionally biased region" description="Basic and acidic residues" evidence="1">
    <location>
        <begin position="124"/>
        <end position="134"/>
    </location>
</feature>
<feature type="compositionally biased region" description="Low complexity" evidence="1">
    <location>
        <begin position="217"/>
        <end position="229"/>
    </location>
</feature>
<sequence>MNAHDLEQQMNQDIDRVLRGLSSTTPAHMEQRVLAALAQRQTRSEKHESPRRPWIITPRLSWTLAGLAAAAVLAAIVIVPRVHRATQQVTAHHDPVAAQPDAPQQAANTVPHPPLTRPRNAQPPHHEQLPHIDTPRPILAADLDPTTCHCDPLAIAEASAPSHPSPPVPLTREERHMVMLVSSGEPQQLAVLDPNLRDLEFQRERADFNRFFASQWTEASTSTNSTSTSKQGNEQP</sequence>
<protein>
    <submittedName>
        <fullName evidence="3">Uncharacterized protein</fullName>
    </submittedName>
</protein>
<feature type="region of interest" description="Disordered" evidence="1">
    <location>
        <begin position="214"/>
        <end position="236"/>
    </location>
</feature>
<evidence type="ECO:0000313" key="3">
    <source>
        <dbReference type="EMBL" id="SEG68560.1"/>
    </source>
</evidence>
<organism evidence="3 4">
    <name type="scientific">Bryocella elongata</name>
    <dbReference type="NCBI Taxonomy" id="863522"/>
    <lineage>
        <taxon>Bacteria</taxon>
        <taxon>Pseudomonadati</taxon>
        <taxon>Acidobacteriota</taxon>
        <taxon>Terriglobia</taxon>
        <taxon>Terriglobales</taxon>
        <taxon>Acidobacteriaceae</taxon>
        <taxon>Bryocella</taxon>
    </lineage>
</organism>
<evidence type="ECO:0000256" key="1">
    <source>
        <dbReference type="SAM" id="MobiDB-lite"/>
    </source>
</evidence>
<feature type="transmembrane region" description="Helical" evidence="2">
    <location>
        <begin position="60"/>
        <end position="79"/>
    </location>
</feature>
<dbReference type="AlphaFoldDB" id="A0A1H6C6D6"/>
<keyword evidence="4" id="KW-1185">Reference proteome</keyword>
<keyword evidence="2" id="KW-1133">Transmembrane helix</keyword>
<keyword evidence="2" id="KW-0472">Membrane</keyword>
<keyword evidence="2" id="KW-0812">Transmembrane</keyword>
<gene>
    <name evidence="3" type="ORF">SAMN05421819_4259</name>
</gene>
<reference evidence="3 4" key="1">
    <citation type="submission" date="2016-10" db="EMBL/GenBank/DDBJ databases">
        <authorList>
            <person name="de Groot N.N."/>
        </authorList>
    </citation>
    <scope>NUCLEOTIDE SEQUENCE [LARGE SCALE GENOMIC DNA]</scope>
    <source>
        <strain evidence="3 4">DSM 22489</strain>
    </source>
</reference>
<dbReference type="EMBL" id="FNVA01000009">
    <property type="protein sequence ID" value="SEG68560.1"/>
    <property type="molecule type" value="Genomic_DNA"/>
</dbReference>
<dbReference type="Proteomes" id="UP000236728">
    <property type="component" value="Unassembled WGS sequence"/>
</dbReference>
<feature type="region of interest" description="Disordered" evidence="1">
    <location>
        <begin position="99"/>
        <end position="140"/>
    </location>
</feature>
<name>A0A1H6C6D6_9BACT</name>
<proteinExistence type="predicted"/>
<evidence type="ECO:0000256" key="2">
    <source>
        <dbReference type="SAM" id="Phobius"/>
    </source>
</evidence>
<evidence type="ECO:0000313" key="4">
    <source>
        <dbReference type="Proteomes" id="UP000236728"/>
    </source>
</evidence>
<dbReference type="RefSeq" id="WP_103935109.1">
    <property type="nucleotide sequence ID" value="NZ_FNVA01000009.1"/>
</dbReference>
<accession>A0A1H6C6D6</accession>